<reference evidence="1" key="1">
    <citation type="submission" date="2019-08" db="EMBL/GenBank/DDBJ databases">
        <authorList>
            <person name="Kucharzyk K."/>
            <person name="Murdoch R.W."/>
            <person name="Higgins S."/>
            <person name="Loffler F."/>
        </authorList>
    </citation>
    <scope>NUCLEOTIDE SEQUENCE</scope>
</reference>
<comment type="caution">
    <text evidence="1">The sequence shown here is derived from an EMBL/GenBank/DDBJ whole genome shotgun (WGS) entry which is preliminary data.</text>
</comment>
<dbReference type="EMBL" id="VSSQ01000538">
    <property type="protein sequence ID" value="MPL97042.1"/>
    <property type="molecule type" value="Genomic_DNA"/>
</dbReference>
<sequence length="66" mass="7485">MQGRIAFSFIAVVLVVTSCIEEINLDTSDSREITVNCILTNSSQQILELCYSKKMERVFLLNLTEI</sequence>
<accession>A0A644W2U7</accession>
<dbReference type="AlphaFoldDB" id="A0A644W2U7"/>
<dbReference type="PROSITE" id="PS51257">
    <property type="entry name" value="PROKAR_LIPOPROTEIN"/>
    <property type="match status" value="1"/>
</dbReference>
<organism evidence="1">
    <name type="scientific">bioreactor metagenome</name>
    <dbReference type="NCBI Taxonomy" id="1076179"/>
    <lineage>
        <taxon>unclassified sequences</taxon>
        <taxon>metagenomes</taxon>
        <taxon>ecological metagenomes</taxon>
    </lineage>
</organism>
<protein>
    <submittedName>
        <fullName evidence="1">Uncharacterized protein</fullName>
    </submittedName>
</protein>
<proteinExistence type="predicted"/>
<gene>
    <name evidence="1" type="ORF">SDC9_43230</name>
</gene>
<evidence type="ECO:0000313" key="1">
    <source>
        <dbReference type="EMBL" id="MPL97042.1"/>
    </source>
</evidence>
<name>A0A644W2U7_9ZZZZ</name>